<dbReference type="InterPro" id="IPR022927">
    <property type="entry name" value="RppH"/>
</dbReference>
<accession>A0A8T2RJQ4</accession>
<dbReference type="GO" id="GO:0034432">
    <property type="term" value="F:bis(5'-adenosyl)-pentaphosphatase activity"/>
    <property type="evidence" value="ECO:0007669"/>
    <property type="project" value="TreeGrafter"/>
</dbReference>
<proteinExistence type="inferred from homology"/>
<dbReference type="Proteomes" id="UP000825935">
    <property type="component" value="Chromosome 26"/>
</dbReference>
<name>A0A8T2RJQ4_CERRI</name>
<dbReference type="SUPFAM" id="SSF55811">
    <property type="entry name" value="Nudix"/>
    <property type="match status" value="1"/>
</dbReference>
<dbReference type="InterPro" id="IPR015797">
    <property type="entry name" value="NUDIX_hydrolase-like_dom_sf"/>
</dbReference>
<dbReference type="PANTHER" id="PTHR11839:SF22">
    <property type="entry name" value="NUDIX HYDROLASE 26, CHLOROPLASTIC"/>
    <property type="match status" value="1"/>
</dbReference>
<dbReference type="Pfam" id="PF00293">
    <property type="entry name" value="NUDIX"/>
    <property type="match status" value="1"/>
</dbReference>
<dbReference type="OrthoDB" id="276276at2759"/>
<gene>
    <name evidence="5" type="ORF">KP509_26G012100</name>
</gene>
<dbReference type="NCBIfam" id="NF001938">
    <property type="entry name" value="PRK00714.1-5"/>
    <property type="match status" value="1"/>
</dbReference>
<organism evidence="5 6">
    <name type="scientific">Ceratopteris richardii</name>
    <name type="common">Triangle waterfern</name>
    <dbReference type="NCBI Taxonomy" id="49495"/>
    <lineage>
        <taxon>Eukaryota</taxon>
        <taxon>Viridiplantae</taxon>
        <taxon>Streptophyta</taxon>
        <taxon>Embryophyta</taxon>
        <taxon>Tracheophyta</taxon>
        <taxon>Polypodiopsida</taxon>
        <taxon>Polypodiidae</taxon>
        <taxon>Polypodiales</taxon>
        <taxon>Pteridineae</taxon>
        <taxon>Pteridaceae</taxon>
        <taxon>Parkerioideae</taxon>
        <taxon>Ceratopteris</taxon>
    </lineage>
</organism>
<evidence type="ECO:0000256" key="2">
    <source>
        <dbReference type="ARBA" id="ARBA00022801"/>
    </source>
</evidence>
<dbReference type="GO" id="GO:0006753">
    <property type="term" value="P:nucleoside phosphate metabolic process"/>
    <property type="evidence" value="ECO:0007669"/>
    <property type="project" value="TreeGrafter"/>
</dbReference>
<dbReference type="AlphaFoldDB" id="A0A8T2RJQ4"/>
<evidence type="ECO:0000313" key="5">
    <source>
        <dbReference type="EMBL" id="KAH7296180.1"/>
    </source>
</evidence>
<dbReference type="CDD" id="cd03671">
    <property type="entry name" value="NUDIX_Ap4A_hydrolase_plant_like"/>
    <property type="match status" value="1"/>
</dbReference>
<dbReference type="GO" id="GO:0019693">
    <property type="term" value="P:ribose phosphate metabolic process"/>
    <property type="evidence" value="ECO:0007669"/>
    <property type="project" value="TreeGrafter"/>
</dbReference>
<sequence length="245" mass="27087">MPPHASSAVARFCASASTLLSSAHSPSCHGTLSRTTFVHPFHCKIASPCRSFQMHPSSSGSPASARTLILACPSPFLMSIAPDTPPAGYRPNVGLCLVNADGKIFIARRIDLSDCWQMPQGGVDENEDPRSAALRELQEETGVTSAEIIGEVGEWITYDFPPDVKVKITHLWGKEWTGQAQKWFLFRFKGDEKEINLDGDGIERAEFSDWKWASADEVLDRAVEFKRPVYQKVLDAFSQTLKWGS</sequence>
<dbReference type="InterPro" id="IPR000086">
    <property type="entry name" value="NUDIX_hydrolase_dom"/>
</dbReference>
<evidence type="ECO:0000259" key="4">
    <source>
        <dbReference type="PROSITE" id="PS51462"/>
    </source>
</evidence>
<dbReference type="Gene3D" id="3.90.79.10">
    <property type="entry name" value="Nucleoside Triphosphate Pyrophosphohydrolase"/>
    <property type="match status" value="1"/>
</dbReference>
<feature type="domain" description="Nudix hydrolase" evidence="4">
    <location>
        <begin position="88"/>
        <end position="235"/>
    </location>
</feature>
<dbReference type="GO" id="GO:0008893">
    <property type="term" value="F:guanosine-3',5'-bis(diphosphate) 3'-diphosphatase activity"/>
    <property type="evidence" value="ECO:0007669"/>
    <property type="project" value="TreeGrafter"/>
</dbReference>
<dbReference type="HAMAP" id="MF_00298">
    <property type="entry name" value="Nudix_RppH"/>
    <property type="match status" value="1"/>
</dbReference>
<evidence type="ECO:0000256" key="3">
    <source>
        <dbReference type="RuleBase" id="RU003476"/>
    </source>
</evidence>
<protein>
    <recommendedName>
        <fullName evidence="4">Nudix hydrolase domain-containing protein</fullName>
    </recommendedName>
</protein>
<comment type="caution">
    <text evidence="5">The sequence shown here is derived from an EMBL/GenBank/DDBJ whole genome shotgun (WGS) entry which is preliminary data.</text>
</comment>
<dbReference type="PANTHER" id="PTHR11839">
    <property type="entry name" value="UDP/ADP-SUGAR PYROPHOSPHATASE"/>
    <property type="match status" value="1"/>
</dbReference>
<dbReference type="PROSITE" id="PS51462">
    <property type="entry name" value="NUDIX"/>
    <property type="match status" value="1"/>
</dbReference>
<evidence type="ECO:0000256" key="1">
    <source>
        <dbReference type="ARBA" id="ARBA00001936"/>
    </source>
</evidence>
<dbReference type="EMBL" id="CM035431">
    <property type="protein sequence ID" value="KAH7296180.1"/>
    <property type="molecule type" value="Genomic_DNA"/>
</dbReference>
<dbReference type="NCBIfam" id="NF001936">
    <property type="entry name" value="PRK00714.1-3"/>
    <property type="match status" value="1"/>
</dbReference>
<dbReference type="PRINTS" id="PR00502">
    <property type="entry name" value="NUDIXFAMILY"/>
</dbReference>
<dbReference type="InterPro" id="IPR020084">
    <property type="entry name" value="NUDIX_hydrolase_CS"/>
</dbReference>
<dbReference type="InterPro" id="IPR020476">
    <property type="entry name" value="Nudix_hydrolase"/>
</dbReference>
<reference evidence="5" key="1">
    <citation type="submission" date="2021-08" db="EMBL/GenBank/DDBJ databases">
        <title>WGS assembly of Ceratopteris richardii.</title>
        <authorList>
            <person name="Marchant D.B."/>
            <person name="Chen G."/>
            <person name="Jenkins J."/>
            <person name="Shu S."/>
            <person name="Leebens-Mack J."/>
            <person name="Grimwood J."/>
            <person name="Schmutz J."/>
            <person name="Soltis P."/>
            <person name="Soltis D."/>
            <person name="Chen Z.-H."/>
        </authorList>
    </citation>
    <scope>NUCLEOTIDE SEQUENCE</scope>
    <source>
        <strain evidence="5">Whitten #5841</strain>
        <tissue evidence="5">Leaf</tissue>
    </source>
</reference>
<keyword evidence="2 3" id="KW-0378">Hydrolase</keyword>
<comment type="similarity">
    <text evidence="3">Belongs to the Nudix hydrolase family.</text>
</comment>
<evidence type="ECO:0000313" key="6">
    <source>
        <dbReference type="Proteomes" id="UP000825935"/>
    </source>
</evidence>
<comment type="cofactor">
    <cofactor evidence="1">
        <name>Mn(2+)</name>
        <dbReference type="ChEBI" id="CHEBI:29035"/>
    </cofactor>
</comment>
<keyword evidence="6" id="KW-1185">Reference proteome</keyword>
<dbReference type="PROSITE" id="PS00893">
    <property type="entry name" value="NUDIX_BOX"/>
    <property type="match status" value="1"/>
</dbReference>